<sequence>MYSCDSSLADYSVILFDLDDTLIDHTQAMVTASYQFAHELGIEPDVERWKQLEAKWFREFELGTVSYDGQRVARIREFLHQPDVDPAHALDMYQRYLDLYQESIVAFPDAPGVLERAVASGARVGIFTNGTGALQQAKMSRARLWDDRFLMLAAAELGVAKPQERCYDIVLGVLQCPADQVLVVGDSVPNDVLGPLQAGMNAVHIHRGPESSDLPFEVPGYRRVSTLDMVR</sequence>
<name>A0ABU2B688_9CORY</name>
<dbReference type="NCBIfam" id="TIGR01549">
    <property type="entry name" value="HAD-SF-IA-v1"/>
    <property type="match status" value="1"/>
</dbReference>
<dbReference type="Pfam" id="PF00702">
    <property type="entry name" value="Hydrolase"/>
    <property type="match status" value="1"/>
</dbReference>
<comment type="caution">
    <text evidence="1">The sequence shown here is derived from an EMBL/GenBank/DDBJ whole genome shotgun (WGS) entry which is preliminary data.</text>
</comment>
<dbReference type="InterPro" id="IPR023214">
    <property type="entry name" value="HAD_sf"/>
</dbReference>
<dbReference type="RefSeq" id="WP_277104217.1">
    <property type="nucleotide sequence ID" value="NZ_BAAAJS010000038.1"/>
</dbReference>
<evidence type="ECO:0000313" key="2">
    <source>
        <dbReference type="Proteomes" id="UP001183619"/>
    </source>
</evidence>
<dbReference type="SFLD" id="SFLDS00003">
    <property type="entry name" value="Haloacid_Dehalogenase"/>
    <property type="match status" value="1"/>
</dbReference>
<dbReference type="Gene3D" id="1.20.120.1600">
    <property type="match status" value="1"/>
</dbReference>
<keyword evidence="2" id="KW-1185">Reference proteome</keyword>
<protein>
    <submittedName>
        <fullName evidence="1">Hydrolase of the HAD superfamily</fullName>
    </submittedName>
</protein>
<dbReference type="InterPro" id="IPR052550">
    <property type="entry name" value="Pyrimidine_5'-ntase_YjjG"/>
</dbReference>
<dbReference type="EMBL" id="JAVDYF010000001">
    <property type="protein sequence ID" value="MDR7354123.1"/>
    <property type="molecule type" value="Genomic_DNA"/>
</dbReference>
<organism evidence="1 2">
    <name type="scientific">Corynebacterium felinum</name>
    <dbReference type="NCBI Taxonomy" id="131318"/>
    <lineage>
        <taxon>Bacteria</taxon>
        <taxon>Bacillati</taxon>
        <taxon>Actinomycetota</taxon>
        <taxon>Actinomycetes</taxon>
        <taxon>Mycobacteriales</taxon>
        <taxon>Corynebacteriaceae</taxon>
        <taxon>Corynebacterium</taxon>
    </lineage>
</organism>
<dbReference type="InterPro" id="IPR036412">
    <property type="entry name" value="HAD-like_sf"/>
</dbReference>
<dbReference type="Proteomes" id="UP001183619">
    <property type="component" value="Unassembled WGS sequence"/>
</dbReference>
<gene>
    <name evidence="1" type="ORF">J2S37_000661</name>
</gene>
<dbReference type="SUPFAM" id="SSF56784">
    <property type="entry name" value="HAD-like"/>
    <property type="match status" value="1"/>
</dbReference>
<dbReference type="SFLD" id="SFLDG01129">
    <property type="entry name" value="C1.5:_HAD__Beta-PGM__Phosphata"/>
    <property type="match status" value="1"/>
</dbReference>
<dbReference type="GO" id="GO:0016787">
    <property type="term" value="F:hydrolase activity"/>
    <property type="evidence" value="ECO:0007669"/>
    <property type="project" value="UniProtKB-KW"/>
</dbReference>
<keyword evidence="1" id="KW-0378">Hydrolase</keyword>
<dbReference type="Gene3D" id="3.40.50.1000">
    <property type="entry name" value="HAD superfamily/HAD-like"/>
    <property type="match status" value="1"/>
</dbReference>
<accession>A0ABU2B688</accession>
<proteinExistence type="predicted"/>
<dbReference type="PANTHER" id="PTHR47478">
    <property type="match status" value="1"/>
</dbReference>
<dbReference type="PANTHER" id="PTHR47478:SF1">
    <property type="entry name" value="PYRIMIDINE 5'-NUCLEOTIDASE YJJG"/>
    <property type="match status" value="1"/>
</dbReference>
<dbReference type="InterPro" id="IPR006439">
    <property type="entry name" value="HAD-SF_hydro_IA"/>
</dbReference>
<reference evidence="1 2" key="1">
    <citation type="submission" date="2023-07" db="EMBL/GenBank/DDBJ databases">
        <title>Sequencing the genomes of 1000 actinobacteria strains.</title>
        <authorList>
            <person name="Klenk H.-P."/>
        </authorList>
    </citation>
    <scope>NUCLEOTIDE SEQUENCE [LARGE SCALE GENOMIC DNA]</scope>
    <source>
        <strain evidence="1 2">DSM 44508</strain>
    </source>
</reference>
<evidence type="ECO:0000313" key="1">
    <source>
        <dbReference type="EMBL" id="MDR7354123.1"/>
    </source>
</evidence>